<dbReference type="Pfam" id="PF13561">
    <property type="entry name" value="adh_short_C2"/>
    <property type="match status" value="1"/>
</dbReference>
<organism evidence="4 5">
    <name type="scientific">Extremus antarcticus</name>
    <dbReference type="NCBI Taxonomy" id="702011"/>
    <lineage>
        <taxon>Eukaryota</taxon>
        <taxon>Fungi</taxon>
        <taxon>Dikarya</taxon>
        <taxon>Ascomycota</taxon>
        <taxon>Pezizomycotina</taxon>
        <taxon>Dothideomycetes</taxon>
        <taxon>Dothideomycetidae</taxon>
        <taxon>Mycosphaerellales</taxon>
        <taxon>Extremaceae</taxon>
        <taxon>Extremus</taxon>
    </lineage>
</organism>
<keyword evidence="2" id="KW-0560">Oxidoreductase</keyword>
<accession>A0AAJ0DM19</accession>
<reference evidence="4" key="1">
    <citation type="submission" date="2023-04" db="EMBL/GenBank/DDBJ databases">
        <title>Black Yeasts Isolated from many extreme environments.</title>
        <authorList>
            <person name="Coleine C."/>
            <person name="Stajich J.E."/>
            <person name="Selbmann L."/>
        </authorList>
    </citation>
    <scope>NUCLEOTIDE SEQUENCE</scope>
    <source>
        <strain evidence="4">CCFEE 5312</strain>
    </source>
</reference>
<evidence type="ECO:0000313" key="4">
    <source>
        <dbReference type="EMBL" id="KAK3052771.1"/>
    </source>
</evidence>
<evidence type="ECO:0000256" key="1">
    <source>
        <dbReference type="ARBA" id="ARBA00006484"/>
    </source>
</evidence>
<dbReference type="PANTHER" id="PTHR42760">
    <property type="entry name" value="SHORT-CHAIN DEHYDROGENASES/REDUCTASES FAMILY MEMBER"/>
    <property type="match status" value="1"/>
</dbReference>
<comment type="caution">
    <text evidence="4">The sequence shown here is derived from an EMBL/GenBank/DDBJ whole genome shotgun (WGS) entry which is preliminary data.</text>
</comment>
<dbReference type="Proteomes" id="UP001271007">
    <property type="component" value="Unassembled WGS sequence"/>
</dbReference>
<dbReference type="AlphaFoldDB" id="A0AAJ0DM19"/>
<evidence type="ECO:0000256" key="2">
    <source>
        <dbReference type="ARBA" id="ARBA00023002"/>
    </source>
</evidence>
<dbReference type="GO" id="GO:0016616">
    <property type="term" value="F:oxidoreductase activity, acting on the CH-OH group of donors, NAD or NADP as acceptor"/>
    <property type="evidence" value="ECO:0007669"/>
    <property type="project" value="TreeGrafter"/>
</dbReference>
<dbReference type="CDD" id="cd05233">
    <property type="entry name" value="SDR_c"/>
    <property type="match status" value="1"/>
</dbReference>
<gene>
    <name evidence="4" type="ORF">LTR09_006254</name>
</gene>
<dbReference type="Gene3D" id="3.40.50.720">
    <property type="entry name" value="NAD(P)-binding Rossmann-like Domain"/>
    <property type="match status" value="1"/>
</dbReference>
<sequence length="262" mass="28843">MSQDPKSKLASNGTDFTKTSHHDTYDFSKPEQFDLEDTAVLITGASKGAGRKAPKVLSLKLDVADQSSVEKAAKDLDAAFGRLDILLNNAGYLEKFNNVADSDPVDWWRVYEINVKGVYLCARSFIPILLKGGLKTVLNTSSIGVHVVMPGASGCQTGKLAVVRFSEFLNTEYGEQGLLSYSFHPGGVPTERALGMPEAMHELLGDTPELAGDSMVWLTAEKRDWLAGRYVNVEWDMKEFLEKKDKIVRGDLLKVRLDVGLE</sequence>
<feature type="compositionally biased region" description="Polar residues" evidence="3">
    <location>
        <begin position="1"/>
        <end position="17"/>
    </location>
</feature>
<feature type="region of interest" description="Disordered" evidence="3">
    <location>
        <begin position="1"/>
        <end position="28"/>
    </location>
</feature>
<feature type="compositionally biased region" description="Basic and acidic residues" evidence="3">
    <location>
        <begin position="18"/>
        <end position="28"/>
    </location>
</feature>
<dbReference type="InterPro" id="IPR002347">
    <property type="entry name" value="SDR_fam"/>
</dbReference>
<dbReference type="PRINTS" id="PR00081">
    <property type="entry name" value="GDHRDH"/>
</dbReference>
<dbReference type="SUPFAM" id="SSF51735">
    <property type="entry name" value="NAD(P)-binding Rossmann-fold domains"/>
    <property type="match status" value="1"/>
</dbReference>
<evidence type="ECO:0000313" key="5">
    <source>
        <dbReference type="Proteomes" id="UP001271007"/>
    </source>
</evidence>
<evidence type="ECO:0000256" key="3">
    <source>
        <dbReference type="SAM" id="MobiDB-lite"/>
    </source>
</evidence>
<comment type="similarity">
    <text evidence="1">Belongs to the short-chain dehydrogenases/reductases (SDR) family.</text>
</comment>
<name>A0AAJ0DM19_9PEZI</name>
<dbReference type="PANTHER" id="PTHR42760:SF37">
    <property type="entry name" value="CLAVALDEHYDE DEHYDROGENASE"/>
    <property type="match status" value="1"/>
</dbReference>
<proteinExistence type="inferred from homology"/>
<dbReference type="InterPro" id="IPR036291">
    <property type="entry name" value="NAD(P)-bd_dom_sf"/>
</dbReference>
<keyword evidence="5" id="KW-1185">Reference proteome</keyword>
<dbReference type="EMBL" id="JAWDJX010000019">
    <property type="protein sequence ID" value="KAK3052771.1"/>
    <property type="molecule type" value="Genomic_DNA"/>
</dbReference>
<protein>
    <submittedName>
        <fullName evidence="4">Uncharacterized protein</fullName>
    </submittedName>
</protein>